<evidence type="ECO:0000313" key="1">
    <source>
        <dbReference type="EMBL" id="GME21991.1"/>
    </source>
</evidence>
<evidence type="ECO:0000313" key="2">
    <source>
        <dbReference type="Proteomes" id="UP001165186"/>
    </source>
</evidence>
<dbReference type="EMBL" id="BSXG01000001">
    <property type="protein sequence ID" value="GME21991.1"/>
    <property type="molecule type" value="Genomic_DNA"/>
</dbReference>
<proteinExistence type="predicted"/>
<name>A0ACB5RP64_9PEZI</name>
<gene>
    <name evidence="1" type="primary">g12279</name>
    <name evidence="1" type="ORF">NpPPO83_00012279</name>
</gene>
<protein>
    <submittedName>
        <fullName evidence="1">Uncharacterized protein</fullName>
    </submittedName>
</protein>
<organism evidence="1 2">
    <name type="scientific">Neofusicoccum parvum</name>
    <dbReference type="NCBI Taxonomy" id="310453"/>
    <lineage>
        <taxon>Eukaryota</taxon>
        <taxon>Fungi</taxon>
        <taxon>Dikarya</taxon>
        <taxon>Ascomycota</taxon>
        <taxon>Pezizomycotina</taxon>
        <taxon>Dothideomycetes</taxon>
        <taxon>Dothideomycetes incertae sedis</taxon>
        <taxon>Botryosphaeriales</taxon>
        <taxon>Botryosphaeriaceae</taxon>
        <taxon>Neofusicoccum</taxon>
    </lineage>
</organism>
<dbReference type="Proteomes" id="UP001165186">
    <property type="component" value="Unassembled WGS sequence"/>
</dbReference>
<sequence length="212" mass="21269">MAATGTPRLSTYSTPATPANRGLSVAPSAQNGSTVAAANASAASQAPPLPPPATFDVLPHLHTLLNRLLLQKPPDTQAAGGDDTTTTNTNKPPGDDGTTGGAGASSSSSARAAAGPPTDPDAAPLEIHQLTAASSALKVRMQKARQACARLGDMDRSVDEQQDELAELEDRVARLRNVLEDLGVGTGGADAPPGGGGDGGGNEMVLRAVRPI</sequence>
<reference evidence="1" key="1">
    <citation type="submission" date="2024-09" db="EMBL/GenBank/DDBJ databases">
        <title>Draft Genome Sequences of Neofusicoccum parvum.</title>
        <authorList>
            <person name="Ashida A."/>
            <person name="Camagna M."/>
            <person name="Tanaka A."/>
            <person name="Takemoto D."/>
        </authorList>
    </citation>
    <scope>NUCLEOTIDE SEQUENCE</scope>
    <source>
        <strain evidence="1">PPO83</strain>
    </source>
</reference>
<comment type="caution">
    <text evidence="1">The sequence shown here is derived from an EMBL/GenBank/DDBJ whole genome shotgun (WGS) entry which is preliminary data.</text>
</comment>
<keyword evidence="2" id="KW-1185">Reference proteome</keyword>
<accession>A0ACB5RP64</accession>